<organism evidence="1 2">
    <name type="scientific">Vespula pensylvanica</name>
    <name type="common">Western yellow jacket</name>
    <name type="synonym">Wasp</name>
    <dbReference type="NCBI Taxonomy" id="30213"/>
    <lineage>
        <taxon>Eukaryota</taxon>
        <taxon>Metazoa</taxon>
        <taxon>Ecdysozoa</taxon>
        <taxon>Arthropoda</taxon>
        <taxon>Hexapoda</taxon>
        <taxon>Insecta</taxon>
        <taxon>Pterygota</taxon>
        <taxon>Neoptera</taxon>
        <taxon>Endopterygota</taxon>
        <taxon>Hymenoptera</taxon>
        <taxon>Apocrita</taxon>
        <taxon>Aculeata</taxon>
        <taxon>Vespoidea</taxon>
        <taxon>Vespidae</taxon>
        <taxon>Vespinae</taxon>
        <taxon>Vespula</taxon>
    </lineage>
</organism>
<name>A0A834U4E7_VESPE</name>
<evidence type="ECO:0000313" key="1">
    <source>
        <dbReference type="EMBL" id="KAF7416569.1"/>
    </source>
</evidence>
<keyword evidence="2" id="KW-1185">Reference proteome</keyword>
<accession>A0A834U4E7</accession>
<dbReference type="EMBL" id="JACSDY010000010">
    <property type="protein sequence ID" value="KAF7416569.1"/>
    <property type="molecule type" value="Genomic_DNA"/>
</dbReference>
<evidence type="ECO:0000313" key="2">
    <source>
        <dbReference type="Proteomes" id="UP000600918"/>
    </source>
</evidence>
<protein>
    <submittedName>
        <fullName evidence="1">Uncharacterized protein</fullName>
    </submittedName>
</protein>
<dbReference type="AlphaFoldDB" id="A0A834U4E7"/>
<comment type="caution">
    <text evidence="1">The sequence shown here is derived from an EMBL/GenBank/DDBJ whole genome shotgun (WGS) entry which is preliminary data.</text>
</comment>
<dbReference type="Proteomes" id="UP000600918">
    <property type="component" value="Unassembled WGS sequence"/>
</dbReference>
<sequence>MSLGTEHVINQWRKAGTKIAAKAVAEEYHEFQEEKENLQKISSGQGNILPFDIHEEHVRYDCAKKTKQLNLITSYNKLTIPAEKKTFITLNLYHNRMTGFVTERPKCLMIRPLIENLSFYKIRVEAIVYTHRPMGESSASHQWYAPT</sequence>
<gene>
    <name evidence="1" type="ORF">H0235_011100</name>
</gene>
<reference evidence="1" key="1">
    <citation type="journal article" date="2020" name="G3 (Bethesda)">
        <title>High-Quality Assemblies for Three Invasive Social Wasps from the &lt;i&gt;Vespula&lt;/i&gt; Genus.</title>
        <authorList>
            <person name="Harrop T.W.R."/>
            <person name="Guhlin J."/>
            <person name="McLaughlin G.M."/>
            <person name="Permina E."/>
            <person name="Stockwell P."/>
            <person name="Gilligan J."/>
            <person name="Le Lec M.F."/>
            <person name="Gruber M.A.M."/>
            <person name="Quinn O."/>
            <person name="Lovegrove M."/>
            <person name="Duncan E.J."/>
            <person name="Remnant E.J."/>
            <person name="Van Eeckhoven J."/>
            <person name="Graham B."/>
            <person name="Knapp R.A."/>
            <person name="Langford K.W."/>
            <person name="Kronenberg Z."/>
            <person name="Press M.O."/>
            <person name="Eacker S.M."/>
            <person name="Wilson-Rankin E.E."/>
            <person name="Purcell J."/>
            <person name="Lester P.J."/>
            <person name="Dearden P.K."/>
        </authorList>
    </citation>
    <scope>NUCLEOTIDE SEQUENCE</scope>
    <source>
        <strain evidence="1">Volc-1</strain>
    </source>
</reference>
<proteinExistence type="predicted"/>